<keyword evidence="7 17" id="KW-0479">Metal-binding</keyword>
<name>A0A0D6QTF0_ARACU</name>
<evidence type="ECO:0000313" key="20">
    <source>
        <dbReference type="EMBL" id="JAG93736.1"/>
    </source>
</evidence>
<dbReference type="UniPathway" id="UPA00842"/>
<evidence type="ECO:0000256" key="4">
    <source>
        <dbReference type="ARBA" id="ARBA00010617"/>
    </source>
</evidence>
<keyword evidence="9 18" id="KW-0560">Oxidoreductase</keyword>
<dbReference type="SUPFAM" id="SSF48264">
    <property type="entry name" value="Cytochrome P450"/>
    <property type="match status" value="1"/>
</dbReference>
<dbReference type="PROSITE" id="PS00086">
    <property type="entry name" value="CYTOCHROME_P450"/>
    <property type="match status" value="1"/>
</dbReference>
<keyword evidence="5 17" id="KW-0349">Heme</keyword>
<accession>A0A0D6QTF0</accession>
<evidence type="ECO:0000256" key="12">
    <source>
        <dbReference type="ARBA" id="ARBA00023059"/>
    </source>
</evidence>
<keyword evidence="6" id="KW-0812">Transmembrane</keyword>
<evidence type="ECO:0000256" key="6">
    <source>
        <dbReference type="ARBA" id="ARBA00022692"/>
    </source>
</evidence>
<evidence type="ECO:0000256" key="3">
    <source>
        <dbReference type="ARBA" id="ARBA00005122"/>
    </source>
</evidence>
<comment type="pathway">
    <text evidence="3">Alkaloid biosynthesis; taxol biosynthesis.</text>
</comment>
<dbReference type="GO" id="GO:0016020">
    <property type="term" value="C:membrane"/>
    <property type="evidence" value="ECO:0007669"/>
    <property type="project" value="UniProtKB-SubCell"/>
</dbReference>
<dbReference type="CDD" id="cd11043">
    <property type="entry name" value="CYP90-like"/>
    <property type="match status" value="1"/>
</dbReference>
<dbReference type="PANTHER" id="PTHR24286:SF10">
    <property type="entry name" value="ABSCISIC ACID 8'-HYDROXYLASE 1"/>
    <property type="match status" value="1"/>
</dbReference>
<reference evidence="20" key="1">
    <citation type="submission" date="2015-03" db="EMBL/GenBank/DDBJ databases">
        <title>A transcriptome of Araucaria cunninghamii, an australian fine timber species.</title>
        <authorList>
            <person name="Jing Yi C.J.Y."/>
            <person name="Yin San L.Y.S."/>
            <person name="Abdul Karim S.S."/>
            <person name="Wan Azmi N.N."/>
            <person name="Hercus R.R."/>
            <person name="Croft L.L."/>
        </authorList>
    </citation>
    <scope>NUCLEOTIDE SEQUENCE</scope>
    <source>
        <strain evidence="20">MI0301</strain>
        <tissue evidence="20">Leaf</tissue>
    </source>
</reference>
<dbReference type="PRINTS" id="PR00463">
    <property type="entry name" value="EP450I"/>
</dbReference>
<evidence type="ECO:0000256" key="16">
    <source>
        <dbReference type="ARBA" id="ARBA00066338"/>
    </source>
</evidence>
<evidence type="ECO:0000256" key="13">
    <source>
        <dbReference type="ARBA" id="ARBA00023136"/>
    </source>
</evidence>
<dbReference type="InterPro" id="IPR036396">
    <property type="entry name" value="Cyt_P450_sf"/>
</dbReference>
<comment type="cofactor">
    <cofactor evidence="1 17">
        <name>heme</name>
        <dbReference type="ChEBI" id="CHEBI:30413"/>
    </cofactor>
</comment>
<comment type="similarity">
    <text evidence="4 18">Belongs to the cytochrome P450 family.</text>
</comment>
<evidence type="ECO:0000256" key="17">
    <source>
        <dbReference type="PIRSR" id="PIRSR602401-1"/>
    </source>
</evidence>
<keyword evidence="19" id="KW-0732">Signal</keyword>
<evidence type="ECO:0000256" key="9">
    <source>
        <dbReference type="ARBA" id="ARBA00023002"/>
    </source>
</evidence>
<evidence type="ECO:0000256" key="5">
    <source>
        <dbReference type="ARBA" id="ARBA00022617"/>
    </source>
</evidence>
<evidence type="ECO:0000256" key="8">
    <source>
        <dbReference type="ARBA" id="ARBA00022989"/>
    </source>
</evidence>
<keyword evidence="12" id="KW-0876">Taxol biosynthesis</keyword>
<evidence type="ECO:0000256" key="10">
    <source>
        <dbReference type="ARBA" id="ARBA00023004"/>
    </source>
</evidence>
<dbReference type="GO" id="GO:0020037">
    <property type="term" value="F:heme binding"/>
    <property type="evidence" value="ECO:0007669"/>
    <property type="project" value="InterPro"/>
</dbReference>
<evidence type="ECO:0000256" key="19">
    <source>
        <dbReference type="SAM" id="SignalP"/>
    </source>
</evidence>
<dbReference type="PRINTS" id="PR00385">
    <property type="entry name" value="P450"/>
</dbReference>
<comment type="subcellular location">
    <subcellularLocation>
        <location evidence="2">Membrane</location>
        <topology evidence="2">Single-pass membrane protein</topology>
    </subcellularLocation>
</comment>
<dbReference type="Gene3D" id="1.10.630.10">
    <property type="entry name" value="Cytochrome P450"/>
    <property type="match status" value="1"/>
</dbReference>
<dbReference type="GO" id="GO:0005506">
    <property type="term" value="F:iron ion binding"/>
    <property type="evidence" value="ECO:0007669"/>
    <property type="project" value="InterPro"/>
</dbReference>
<keyword evidence="8" id="KW-1133">Transmembrane helix</keyword>
<dbReference type="EC" id="1.14.14.137" evidence="16"/>
<dbReference type="GO" id="GO:0016125">
    <property type="term" value="P:sterol metabolic process"/>
    <property type="evidence" value="ECO:0007669"/>
    <property type="project" value="TreeGrafter"/>
</dbReference>
<feature type="chain" id="PRO_5002311371" description="(+)-abscisic acid 8'-hydroxylase" evidence="19">
    <location>
        <begin position="20"/>
        <end position="463"/>
    </location>
</feature>
<dbReference type="Pfam" id="PF00067">
    <property type="entry name" value="p450"/>
    <property type="match status" value="1"/>
</dbReference>
<dbReference type="InterPro" id="IPR002401">
    <property type="entry name" value="Cyt_P450_E_grp-I"/>
</dbReference>
<keyword evidence="10 17" id="KW-0408">Iron</keyword>
<proteinExistence type="inferred from homology"/>
<protein>
    <recommendedName>
        <fullName evidence="16">(+)-abscisic acid 8'-hydroxylase</fullName>
        <ecNumber evidence="16">1.14.14.137</ecNumber>
    </recommendedName>
</protein>
<comment type="pathway">
    <text evidence="15">Plant hormone degradation; abscisic acid degradation.</text>
</comment>
<evidence type="ECO:0000256" key="14">
    <source>
        <dbReference type="ARBA" id="ARBA00050609"/>
    </source>
</evidence>
<dbReference type="AlphaFoldDB" id="A0A0D6QTF0"/>
<sequence>MFLVGTGLFLVALVLLVRAWQWVARPASRNLPPGTLGWPYLGETLQLYSQNPNVFFASKQRRYGDVFKTHILGCPCIMIASPEAARFVLVNQAHLFKPTFPKSKECMIGPQALFFHQGDYHARLRKLVQRSFLPEAIRNIVPEIESIAVKALDSWEGNTINTFQEMKRYAFQIALLSIFGTEEVFDREDLKQSYYVVEKGYNSMPINLPGTLFNKAMKARKHLSQILTQIIERRRANNVMKRDLLGSLMQSKDGNLQALTDEQIADNIIGVLFAAQDTTASVLTWIVKYLRDHPSFLEAVTAEQEAIRQAKGSEEFHLTWEDTRNMPLTCRVIQETLRVATILSFTFREAVQDVEYKGYLIPKGWKVMPLFRNLHHSPEFFPDPQRFDPTRFEVPPKPNTFMPFGSGAHSCPGSELAKLEMLILIHHMTTKFRWDIVGTETGIQYGPFPVPKHGLPIKINRKN</sequence>
<evidence type="ECO:0000256" key="11">
    <source>
        <dbReference type="ARBA" id="ARBA00023033"/>
    </source>
</evidence>
<dbReference type="FunFam" id="1.10.630.10:FF:000014">
    <property type="entry name" value="Abscisic acid 8"/>
    <property type="match status" value="1"/>
</dbReference>
<keyword evidence="11 18" id="KW-0503">Monooxygenase</keyword>
<comment type="catalytic activity">
    <reaction evidence="14">
        <text>2-cis-(+)-abscisate + reduced [NADPH--hemoprotein reductase] + O2 = (+)-8'-hydroxyabscisate + oxidized [NADPH--hemoprotein reductase] + H2O + H(+)</text>
        <dbReference type="Rhea" id="RHEA:12897"/>
        <dbReference type="Rhea" id="RHEA-COMP:11964"/>
        <dbReference type="Rhea" id="RHEA-COMP:11965"/>
        <dbReference type="ChEBI" id="CHEBI:15377"/>
        <dbReference type="ChEBI" id="CHEBI:15378"/>
        <dbReference type="ChEBI" id="CHEBI:15379"/>
        <dbReference type="ChEBI" id="CHEBI:37569"/>
        <dbReference type="ChEBI" id="CHEBI:57618"/>
        <dbReference type="ChEBI" id="CHEBI:58210"/>
        <dbReference type="ChEBI" id="CHEBI:58490"/>
        <dbReference type="EC" id="1.14.14.137"/>
    </reaction>
</comment>
<dbReference type="GO" id="GO:0010295">
    <property type="term" value="F:(+)-abscisic acid 8'-hydroxylase activity"/>
    <property type="evidence" value="ECO:0007669"/>
    <property type="project" value="UniProtKB-EC"/>
</dbReference>
<evidence type="ECO:0000256" key="15">
    <source>
        <dbReference type="ARBA" id="ARBA00060633"/>
    </source>
</evidence>
<evidence type="ECO:0000256" key="2">
    <source>
        <dbReference type="ARBA" id="ARBA00004167"/>
    </source>
</evidence>
<feature type="signal peptide" evidence="19">
    <location>
        <begin position="1"/>
        <end position="19"/>
    </location>
</feature>
<feature type="binding site" description="axial binding residue" evidence="17">
    <location>
        <position position="411"/>
    </location>
    <ligand>
        <name>heme</name>
        <dbReference type="ChEBI" id="CHEBI:30413"/>
    </ligand>
    <ligandPart>
        <name>Fe</name>
        <dbReference type="ChEBI" id="CHEBI:18248"/>
    </ligandPart>
</feature>
<dbReference type="GO" id="GO:0042617">
    <property type="term" value="P:paclitaxel biosynthetic process"/>
    <property type="evidence" value="ECO:0007669"/>
    <property type="project" value="UniProtKB-UniPathway"/>
</dbReference>
<dbReference type="EMBL" id="GCKF01045776">
    <property type="protein sequence ID" value="JAG93736.1"/>
    <property type="molecule type" value="Transcribed_RNA"/>
</dbReference>
<evidence type="ECO:0000256" key="7">
    <source>
        <dbReference type="ARBA" id="ARBA00022723"/>
    </source>
</evidence>
<dbReference type="PANTHER" id="PTHR24286">
    <property type="entry name" value="CYTOCHROME P450 26"/>
    <property type="match status" value="1"/>
</dbReference>
<evidence type="ECO:0000256" key="1">
    <source>
        <dbReference type="ARBA" id="ARBA00001971"/>
    </source>
</evidence>
<evidence type="ECO:0000256" key="18">
    <source>
        <dbReference type="RuleBase" id="RU000461"/>
    </source>
</evidence>
<organism evidence="20">
    <name type="scientific">Araucaria cunninghamii</name>
    <name type="common">Hoop pine</name>
    <name type="synonym">Moreton Bay pine</name>
    <dbReference type="NCBI Taxonomy" id="56994"/>
    <lineage>
        <taxon>Eukaryota</taxon>
        <taxon>Viridiplantae</taxon>
        <taxon>Streptophyta</taxon>
        <taxon>Embryophyta</taxon>
        <taxon>Tracheophyta</taxon>
        <taxon>Spermatophyta</taxon>
        <taxon>Pinopsida</taxon>
        <taxon>Pinidae</taxon>
        <taxon>Conifers II</taxon>
        <taxon>Araucariales</taxon>
        <taxon>Araucariaceae</taxon>
        <taxon>Araucaria</taxon>
    </lineage>
</organism>
<keyword evidence="13" id="KW-0472">Membrane</keyword>
<dbReference type="InterPro" id="IPR001128">
    <property type="entry name" value="Cyt_P450"/>
</dbReference>
<dbReference type="InterPro" id="IPR017972">
    <property type="entry name" value="Cyt_P450_CS"/>
</dbReference>
<dbReference type="GO" id="GO:0009687">
    <property type="term" value="P:abscisic acid metabolic process"/>
    <property type="evidence" value="ECO:0007669"/>
    <property type="project" value="TreeGrafter"/>
</dbReference>